<dbReference type="GO" id="GO:0005524">
    <property type="term" value="F:ATP binding"/>
    <property type="evidence" value="ECO:0007669"/>
    <property type="project" value="UniProtKB-KW"/>
</dbReference>
<dbReference type="InterPro" id="IPR011009">
    <property type="entry name" value="Kinase-like_dom_sf"/>
</dbReference>
<dbReference type="InterPro" id="IPR009212">
    <property type="entry name" value="Methylthioribose_kinase"/>
</dbReference>
<dbReference type="AlphaFoldDB" id="A0A2W5SCR1"/>
<evidence type="ECO:0000256" key="2">
    <source>
        <dbReference type="ARBA" id="ARBA00011738"/>
    </source>
</evidence>
<evidence type="ECO:0000256" key="4">
    <source>
        <dbReference type="ARBA" id="ARBA00022679"/>
    </source>
</evidence>
<evidence type="ECO:0000256" key="5">
    <source>
        <dbReference type="ARBA" id="ARBA00022741"/>
    </source>
</evidence>
<dbReference type="GO" id="GO:0009086">
    <property type="term" value="P:methionine biosynthetic process"/>
    <property type="evidence" value="ECO:0007669"/>
    <property type="project" value="InterPro"/>
</dbReference>
<dbReference type="EMBL" id="QFQS01000001">
    <property type="protein sequence ID" value="PZQ99859.1"/>
    <property type="molecule type" value="Genomic_DNA"/>
</dbReference>
<dbReference type="Proteomes" id="UP000248975">
    <property type="component" value="Unassembled WGS sequence"/>
</dbReference>
<proteinExistence type="inferred from homology"/>
<feature type="domain" description="Aminoglycoside phosphotransferase" evidence="8">
    <location>
        <begin position="38"/>
        <end position="274"/>
    </location>
</feature>
<dbReference type="PIRSF" id="PIRSF031134">
    <property type="entry name" value="MTRK"/>
    <property type="match status" value="1"/>
</dbReference>
<protein>
    <recommendedName>
        <fullName evidence="3">S-methyl-5-thioribose kinase</fullName>
        <ecNumber evidence="3">2.7.1.100</ecNumber>
    </recommendedName>
</protein>
<organism evidence="9 10">
    <name type="scientific">Cereibacter sphaeroides</name>
    <name type="common">Rhodobacter sphaeroides</name>
    <dbReference type="NCBI Taxonomy" id="1063"/>
    <lineage>
        <taxon>Bacteria</taxon>
        <taxon>Pseudomonadati</taxon>
        <taxon>Pseudomonadota</taxon>
        <taxon>Alphaproteobacteria</taxon>
        <taxon>Rhodobacterales</taxon>
        <taxon>Paracoccaceae</taxon>
        <taxon>Cereibacter</taxon>
    </lineage>
</organism>
<name>A0A2W5SCR1_CERSP</name>
<evidence type="ECO:0000259" key="8">
    <source>
        <dbReference type="Pfam" id="PF01636"/>
    </source>
</evidence>
<evidence type="ECO:0000256" key="1">
    <source>
        <dbReference type="ARBA" id="ARBA00010165"/>
    </source>
</evidence>
<keyword evidence="4" id="KW-0808">Transferase</keyword>
<evidence type="ECO:0000313" key="9">
    <source>
        <dbReference type="EMBL" id="PZQ99859.1"/>
    </source>
</evidence>
<dbReference type="EC" id="2.7.1.100" evidence="3"/>
<reference evidence="9 10" key="1">
    <citation type="submission" date="2017-08" db="EMBL/GenBank/DDBJ databases">
        <title>Infants hospitalized years apart are colonized by the same room-sourced microbial strains.</title>
        <authorList>
            <person name="Brooks B."/>
            <person name="Olm M.R."/>
            <person name="Firek B.A."/>
            <person name="Baker R."/>
            <person name="Thomas B.C."/>
            <person name="Morowitz M.J."/>
            <person name="Banfield J.F."/>
        </authorList>
    </citation>
    <scope>NUCLEOTIDE SEQUENCE [LARGE SCALE GENOMIC DNA]</scope>
    <source>
        <strain evidence="9">S2_003_000_R2_11</strain>
    </source>
</reference>
<dbReference type="GO" id="GO:0046522">
    <property type="term" value="F:S-methyl-5-thioribose kinase activity"/>
    <property type="evidence" value="ECO:0007669"/>
    <property type="project" value="UniProtKB-EC"/>
</dbReference>
<dbReference type="Pfam" id="PF01636">
    <property type="entry name" value="APH"/>
    <property type="match status" value="1"/>
</dbReference>
<gene>
    <name evidence="9" type="primary">mtnK</name>
    <name evidence="9" type="ORF">DI533_04265</name>
</gene>
<dbReference type="Gene3D" id="3.30.200.20">
    <property type="entry name" value="Phosphorylase Kinase, domain 1"/>
    <property type="match status" value="1"/>
</dbReference>
<dbReference type="SUPFAM" id="SSF56112">
    <property type="entry name" value="Protein kinase-like (PK-like)"/>
    <property type="match status" value="1"/>
</dbReference>
<dbReference type="NCBIfam" id="TIGR01767">
    <property type="entry name" value="MTRK"/>
    <property type="match status" value="1"/>
</dbReference>
<keyword evidence="6 9" id="KW-0418">Kinase</keyword>
<keyword evidence="5" id="KW-0547">Nucleotide-binding</keyword>
<accession>A0A2W5SCR1</accession>
<evidence type="ECO:0000256" key="6">
    <source>
        <dbReference type="ARBA" id="ARBA00022777"/>
    </source>
</evidence>
<comment type="similarity">
    <text evidence="1">Belongs to the methylthioribose kinase family.</text>
</comment>
<keyword evidence="7" id="KW-0067">ATP-binding</keyword>
<dbReference type="Gene3D" id="3.90.1200.10">
    <property type="match status" value="1"/>
</dbReference>
<comment type="caution">
    <text evidence="9">The sequence shown here is derived from an EMBL/GenBank/DDBJ whole genome shotgun (WGS) entry which is preliminary data.</text>
</comment>
<evidence type="ECO:0000313" key="10">
    <source>
        <dbReference type="Proteomes" id="UP000248975"/>
    </source>
</evidence>
<dbReference type="InterPro" id="IPR002575">
    <property type="entry name" value="Aminoglycoside_PTrfase"/>
</dbReference>
<sequence>MRVDRVSDYEPLSVQTLQARLSSVPALADRLGNEPWEVREVGDGNLNLVFIVSSPRVTVIAKQALPYLRIVGDGWPLPLRRSYFEYNALSRHGARDPGRVPEVYHFDEVQALIVMRYLSPHVILRKSIVAGVKHPRLARDMGIFLARSLFKGSCLSLTGAEARAEMGLFAANVELSDITENLVFSDPYFTARLNKHTKGLEPWIEKLRADRDMKVAAQEMKHAFLAKTETLLHGDLHSGSIMVTPEDTQVIDPEFATYGPFGFDVGMLLANFLLAYFSQSGHEATPGARDGYRLWLLDVLRETWDVFEAEFTRLWRNDRTGILYERTLFEDQGDVIGSEQGRISVLRGIWSDAMGFAGVEMHRRILGLAHVEDMEAIPDPARRLISERRALALGRQLAVMRATIRGTDEVCALAEAVETGDLS</sequence>
<comment type="subunit">
    <text evidence="2">Homodimer.</text>
</comment>
<dbReference type="PANTHER" id="PTHR34273:SF2">
    <property type="entry name" value="METHYLTHIORIBOSE KINASE"/>
    <property type="match status" value="1"/>
</dbReference>
<dbReference type="PANTHER" id="PTHR34273">
    <property type="entry name" value="METHYLTHIORIBOSE KINASE"/>
    <property type="match status" value="1"/>
</dbReference>
<evidence type="ECO:0000256" key="7">
    <source>
        <dbReference type="ARBA" id="ARBA00022840"/>
    </source>
</evidence>
<evidence type="ECO:0000256" key="3">
    <source>
        <dbReference type="ARBA" id="ARBA00012128"/>
    </source>
</evidence>